<dbReference type="Proteomes" id="UP001152320">
    <property type="component" value="Chromosome 8"/>
</dbReference>
<name>A0A9Q1C2K4_HOLLE</name>
<protein>
    <submittedName>
        <fullName evidence="2">Uncharacterized protein</fullName>
    </submittedName>
</protein>
<sequence length="60" mass="7177">MHAQVRTGTEFRTRVRFSRTLKRVGMHGRSRNRYWPRMGCKGTRPRTEPISDESTRREVT</sequence>
<organism evidence="2 3">
    <name type="scientific">Holothuria leucospilota</name>
    <name type="common">Black long sea cucumber</name>
    <name type="synonym">Mertensiothuria leucospilota</name>
    <dbReference type="NCBI Taxonomy" id="206669"/>
    <lineage>
        <taxon>Eukaryota</taxon>
        <taxon>Metazoa</taxon>
        <taxon>Echinodermata</taxon>
        <taxon>Eleutherozoa</taxon>
        <taxon>Echinozoa</taxon>
        <taxon>Holothuroidea</taxon>
        <taxon>Aspidochirotacea</taxon>
        <taxon>Aspidochirotida</taxon>
        <taxon>Holothuriidae</taxon>
        <taxon>Holothuria</taxon>
    </lineage>
</organism>
<comment type="caution">
    <text evidence="2">The sequence shown here is derived from an EMBL/GenBank/DDBJ whole genome shotgun (WGS) entry which is preliminary data.</text>
</comment>
<feature type="compositionally biased region" description="Basic and acidic residues" evidence="1">
    <location>
        <begin position="45"/>
        <end position="60"/>
    </location>
</feature>
<gene>
    <name evidence="2" type="ORF">HOLleu_17623</name>
</gene>
<dbReference type="AlphaFoldDB" id="A0A9Q1C2K4"/>
<accession>A0A9Q1C2K4</accession>
<dbReference type="EMBL" id="JAIZAY010000008">
    <property type="protein sequence ID" value="KAJ8036949.1"/>
    <property type="molecule type" value="Genomic_DNA"/>
</dbReference>
<proteinExistence type="predicted"/>
<feature type="region of interest" description="Disordered" evidence="1">
    <location>
        <begin position="30"/>
        <end position="60"/>
    </location>
</feature>
<reference evidence="2" key="1">
    <citation type="submission" date="2021-10" db="EMBL/GenBank/DDBJ databases">
        <title>Tropical sea cucumber genome reveals ecological adaptation and Cuvierian tubules defense mechanism.</title>
        <authorList>
            <person name="Chen T."/>
        </authorList>
    </citation>
    <scope>NUCLEOTIDE SEQUENCE</scope>
    <source>
        <strain evidence="2">Nanhai2018</strain>
        <tissue evidence="2">Muscle</tissue>
    </source>
</reference>
<keyword evidence="3" id="KW-1185">Reference proteome</keyword>
<evidence type="ECO:0000256" key="1">
    <source>
        <dbReference type="SAM" id="MobiDB-lite"/>
    </source>
</evidence>
<evidence type="ECO:0000313" key="2">
    <source>
        <dbReference type="EMBL" id="KAJ8036949.1"/>
    </source>
</evidence>
<evidence type="ECO:0000313" key="3">
    <source>
        <dbReference type="Proteomes" id="UP001152320"/>
    </source>
</evidence>